<dbReference type="SFLD" id="SFLDS00003">
    <property type="entry name" value="Haloacid_Dehalogenase"/>
    <property type="match status" value="1"/>
</dbReference>
<evidence type="ECO:0000313" key="2">
    <source>
        <dbReference type="Proteomes" id="UP000305674"/>
    </source>
</evidence>
<dbReference type="Proteomes" id="UP000305674">
    <property type="component" value="Unassembled WGS sequence"/>
</dbReference>
<evidence type="ECO:0000313" key="1">
    <source>
        <dbReference type="EMBL" id="TKB51297.1"/>
    </source>
</evidence>
<dbReference type="OrthoDB" id="9800058at2"/>
<comment type="caution">
    <text evidence="1">The sequence shown here is derived from an EMBL/GenBank/DDBJ whole genome shotgun (WGS) entry which is preliminary data.</text>
</comment>
<keyword evidence="2" id="KW-1185">Reference proteome</keyword>
<dbReference type="PANTHER" id="PTHR18901:SF38">
    <property type="entry name" value="PSEUDOURIDINE-5'-PHOSPHATASE"/>
    <property type="match status" value="1"/>
</dbReference>
<name>A0A4U1BKX6_9GAMM</name>
<gene>
    <name evidence="1" type="primary">hxpB</name>
    <name evidence="1" type="ORF">FCL40_01705</name>
</gene>
<dbReference type="NCBIfam" id="NF008087">
    <property type="entry name" value="PRK10826.1"/>
    <property type="match status" value="1"/>
</dbReference>
<dbReference type="PANTHER" id="PTHR18901">
    <property type="entry name" value="2-DEOXYGLUCOSE-6-PHOSPHATE PHOSPHATASE 2"/>
    <property type="match status" value="1"/>
</dbReference>
<accession>A0A4U1BKX6</accession>
<organism evidence="1 2">
    <name type="scientific">Ferrimonas sediminicola</name>
    <dbReference type="NCBI Taxonomy" id="2569538"/>
    <lineage>
        <taxon>Bacteria</taxon>
        <taxon>Pseudomonadati</taxon>
        <taxon>Pseudomonadota</taxon>
        <taxon>Gammaproteobacteria</taxon>
        <taxon>Alteromonadales</taxon>
        <taxon>Ferrimonadaceae</taxon>
        <taxon>Ferrimonas</taxon>
    </lineage>
</organism>
<protein>
    <submittedName>
        <fullName evidence="1">Hexitol phosphatase HxpB</fullName>
    </submittedName>
</protein>
<dbReference type="NCBIfam" id="TIGR01509">
    <property type="entry name" value="HAD-SF-IA-v3"/>
    <property type="match status" value="1"/>
</dbReference>
<dbReference type="SUPFAM" id="SSF56784">
    <property type="entry name" value="HAD-like"/>
    <property type="match status" value="1"/>
</dbReference>
<dbReference type="Gene3D" id="1.10.150.240">
    <property type="entry name" value="Putative phosphatase, domain 2"/>
    <property type="match status" value="1"/>
</dbReference>
<dbReference type="SFLD" id="SFLDG01129">
    <property type="entry name" value="C1.5:_HAD__Beta-PGM__Phosphata"/>
    <property type="match status" value="1"/>
</dbReference>
<sequence length="215" mass="23907">MVKGVIFDMDGVLVDSEPFWQVAEMEVFPQYGVPITLEDTLKTQGLRIDHVVQFWFSRHPWRGATPKEVEQQILDAMVAVIRARGEPMAGVHATLESLHQAGLPMALATSSPHILMETTLEKLEIGHYFQATCSAEHLPLGKPHPQVYLNAADALGLAATDCLAIEDSFNGLLAAKAARMHTLAVPDADHRSDPRYVIADRQYLSLEEFSLEHWL</sequence>
<dbReference type="Pfam" id="PF00702">
    <property type="entry name" value="Hydrolase"/>
    <property type="match status" value="1"/>
</dbReference>
<dbReference type="EMBL" id="SWCI01000001">
    <property type="protein sequence ID" value="TKB51297.1"/>
    <property type="molecule type" value="Genomic_DNA"/>
</dbReference>
<dbReference type="RefSeq" id="WP_136850717.1">
    <property type="nucleotide sequence ID" value="NZ_SWCI01000001.1"/>
</dbReference>
<proteinExistence type="predicted"/>
<dbReference type="Gene3D" id="3.40.50.1000">
    <property type="entry name" value="HAD superfamily/HAD-like"/>
    <property type="match status" value="1"/>
</dbReference>
<dbReference type="InterPro" id="IPR023214">
    <property type="entry name" value="HAD_sf"/>
</dbReference>
<dbReference type="AlphaFoldDB" id="A0A4U1BKX6"/>
<dbReference type="InterPro" id="IPR023198">
    <property type="entry name" value="PGP-like_dom2"/>
</dbReference>
<dbReference type="InterPro" id="IPR006439">
    <property type="entry name" value="HAD-SF_hydro_IA"/>
</dbReference>
<dbReference type="InterPro" id="IPR036412">
    <property type="entry name" value="HAD-like_sf"/>
</dbReference>
<dbReference type="SFLD" id="SFLDG01135">
    <property type="entry name" value="C1.5.6:_HAD__Beta-PGM__Phospha"/>
    <property type="match status" value="1"/>
</dbReference>
<dbReference type="PRINTS" id="PR00413">
    <property type="entry name" value="HADHALOGNASE"/>
</dbReference>
<reference evidence="1 2" key="1">
    <citation type="submission" date="2019-04" db="EMBL/GenBank/DDBJ databases">
        <authorList>
            <person name="Hwang J.C."/>
        </authorList>
    </citation>
    <scope>NUCLEOTIDE SEQUENCE [LARGE SCALE GENOMIC DNA]</scope>
    <source>
        <strain evidence="1 2">IMCC35001</strain>
    </source>
</reference>